<feature type="region of interest" description="Disordered" evidence="1">
    <location>
        <begin position="2080"/>
        <end position="2115"/>
    </location>
</feature>
<dbReference type="EMBL" id="KV878336">
    <property type="protein sequence ID" value="OJJ51227.1"/>
    <property type="molecule type" value="Genomic_DNA"/>
</dbReference>
<dbReference type="Pfam" id="PF10344">
    <property type="entry name" value="Hobbit"/>
    <property type="match status" value="1"/>
</dbReference>
<organism evidence="6 7">
    <name type="scientific">Penicilliopsis zonata CBS 506.65</name>
    <dbReference type="NCBI Taxonomy" id="1073090"/>
    <lineage>
        <taxon>Eukaryota</taxon>
        <taxon>Fungi</taxon>
        <taxon>Dikarya</taxon>
        <taxon>Ascomycota</taxon>
        <taxon>Pezizomycotina</taxon>
        <taxon>Eurotiomycetes</taxon>
        <taxon>Eurotiomycetidae</taxon>
        <taxon>Eurotiales</taxon>
        <taxon>Aspergillaceae</taxon>
        <taxon>Penicilliopsis</taxon>
    </lineage>
</organism>
<feature type="compositionally biased region" description="Polar residues" evidence="1">
    <location>
        <begin position="2650"/>
        <end position="2663"/>
    </location>
</feature>
<reference evidence="7" key="1">
    <citation type="journal article" date="2017" name="Genome Biol.">
        <title>Comparative genomics reveals high biological diversity and specific adaptations in the industrially and medically important fungal genus Aspergillus.</title>
        <authorList>
            <person name="de Vries R.P."/>
            <person name="Riley R."/>
            <person name="Wiebenga A."/>
            <person name="Aguilar-Osorio G."/>
            <person name="Amillis S."/>
            <person name="Uchima C.A."/>
            <person name="Anderluh G."/>
            <person name="Asadollahi M."/>
            <person name="Askin M."/>
            <person name="Barry K."/>
            <person name="Battaglia E."/>
            <person name="Bayram O."/>
            <person name="Benocci T."/>
            <person name="Braus-Stromeyer S.A."/>
            <person name="Caldana C."/>
            <person name="Canovas D."/>
            <person name="Cerqueira G.C."/>
            <person name="Chen F."/>
            <person name="Chen W."/>
            <person name="Choi C."/>
            <person name="Clum A."/>
            <person name="Dos Santos R.A."/>
            <person name="Damasio A.R."/>
            <person name="Diallinas G."/>
            <person name="Emri T."/>
            <person name="Fekete E."/>
            <person name="Flipphi M."/>
            <person name="Freyberg S."/>
            <person name="Gallo A."/>
            <person name="Gournas C."/>
            <person name="Habgood R."/>
            <person name="Hainaut M."/>
            <person name="Harispe M.L."/>
            <person name="Henrissat B."/>
            <person name="Hilden K.S."/>
            <person name="Hope R."/>
            <person name="Hossain A."/>
            <person name="Karabika E."/>
            <person name="Karaffa L."/>
            <person name="Karanyi Z."/>
            <person name="Krasevec N."/>
            <person name="Kuo A."/>
            <person name="Kusch H."/>
            <person name="LaButti K."/>
            <person name="Lagendijk E.L."/>
            <person name="Lapidus A."/>
            <person name="Levasseur A."/>
            <person name="Lindquist E."/>
            <person name="Lipzen A."/>
            <person name="Logrieco A.F."/>
            <person name="MacCabe A."/>
            <person name="Maekelae M.R."/>
            <person name="Malavazi I."/>
            <person name="Melin P."/>
            <person name="Meyer V."/>
            <person name="Mielnichuk N."/>
            <person name="Miskei M."/>
            <person name="Molnar A.P."/>
            <person name="Mule G."/>
            <person name="Ngan C.Y."/>
            <person name="Orejas M."/>
            <person name="Orosz E."/>
            <person name="Ouedraogo J.P."/>
            <person name="Overkamp K.M."/>
            <person name="Park H.-S."/>
            <person name="Perrone G."/>
            <person name="Piumi F."/>
            <person name="Punt P.J."/>
            <person name="Ram A.F."/>
            <person name="Ramon A."/>
            <person name="Rauscher S."/>
            <person name="Record E."/>
            <person name="Riano-Pachon D.M."/>
            <person name="Robert V."/>
            <person name="Roehrig J."/>
            <person name="Ruller R."/>
            <person name="Salamov A."/>
            <person name="Salih N.S."/>
            <person name="Samson R.A."/>
            <person name="Sandor E."/>
            <person name="Sanguinetti M."/>
            <person name="Schuetze T."/>
            <person name="Sepcic K."/>
            <person name="Shelest E."/>
            <person name="Sherlock G."/>
            <person name="Sophianopoulou V."/>
            <person name="Squina F.M."/>
            <person name="Sun H."/>
            <person name="Susca A."/>
            <person name="Todd R.B."/>
            <person name="Tsang A."/>
            <person name="Unkles S.E."/>
            <person name="van de Wiele N."/>
            <person name="van Rossen-Uffink D."/>
            <person name="Oliveira J.V."/>
            <person name="Vesth T.C."/>
            <person name="Visser J."/>
            <person name="Yu J.-H."/>
            <person name="Zhou M."/>
            <person name="Andersen M.R."/>
            <person name="Archer D.B."/>
            <person name="Baker S.E."/>
            <person name="Benoit I."/>
            <person name="Brakhage A.A."/>
            <person name="Braus G.H."/>
            <person name="Fischer R."/>
            <person name="Frisvad J.C."/>
            <person name="Goldman G.H."/>
            <person name="Houbraken J."/>
            <person name="Oakley B."/>
            <person name="Pocsi I."/>
            <person name="Scazzocchio C."/>
            <person name="Seiboth B."/>
            <person name="vanKuyk P.A."/>
            <person name="Wortman J."/>
            <person name="Dyer P.S."/>
            <person name="Grigoriev I.V."/>
        </authorList>
    </citation>
    <scope>NUCLEOTIDE SEQUENCE [LARGE SCALE GENOMIC DNA]</scope>
    <source>
        <strain evidence="7">CBS 506.65</strain>
    </source>
</reference>
<feature type="compositionally biased region" description="Basic and acidic residues" evidence="1">
    <location>
        <begin position="2043"/>
        <end position="2055"/>
    </location>
</feature>
<name>A0A1L9SVV5_9EURO</name>
<feature type="compositionally biased region" description="Low complexity" evidence="1">
    <location>
        <begin position="485"/>
        <end position="496"/>
    </location>
</feature>
<keyword evidence="7" id="KW-1185">Reference proteome</keyword>
<feature type="region of interest" description="Disordered" evidence="1">
    <location>
        <begin position="2797"/>
        <end position="2816"/>
    </location>
</feature>
<feature type="compositionally biased region" description="Basic and acidic residues" evidence="1">
    <location>
        <begin position="102"/>
        <end position="115"/>
    </location>
</feature>
<dbReference type="InterPro" id="IPR019441">
    <property type="entry name" value="FMP27/BLTP2/Hobbit_GFWDK_RBG"/>
</dbReference>
<keyword evidence="2" id="KW-0812">Transmembrane</keyword>
<evidence type="ECO:0000313" key="6">
    <source>
        <dbReference type="EMBL" id="OJJ51227.1"/>
    </source>
</evidence>
<feature type="region of interest" description="Disordered" evidence="1">
    <location>
        <begin position="723"/>
        <end position="762"/>
    </location>
</feature>
<dbReference type="InterPro" id="IPR045167">
    <property type="entry name" value="Hobbit"/>
</dbReference>
<feature type="compositionally biased region" description="Polar residues" evidence="1">
    <location>
        <begin position="1937"/>
        <end position="1954"/>
    </location>
</feature>
<feature type="compositionally biased region" description="Low complexity" evidence="1">
    <location>
        <begin position="2615"/>
        <end position="2627"/>
    </location>
</feature>
<feature type="domain" description="FMP27 SW motif-containing RBG unit" evidence="4">
    <location>
        <begin position="1157"/>
        <end position="1259"/>
    </location>
</feature>
<dbReference type="SMART" id="SM01214">
    <property type="entry name" value="Fmp27_GFWDK"/>
    <property type="match status" value="1"/>
</dbReference>
<gene>
    <name evidence="6" type="ORF">ASPZODRAFT_127258</name>
</gene>
<dbReference type="VEuPathDB" id="FungiDB:ASPZODRAFT_127258"/>
<dbReference type="GeneID" id="34608164"/>
<dbReference type="RefSeq" id="XP_022585737.1">
    <property type="nucleotide sequence ID" value="XM_022721699.1"/>
</dbReference>
<feature type="domain" description="FMP27/BLTP2/Hobbit GFWDK motif-containing RBG unit" evidence="3">
    <location>
        <begin position="1277"/>
        <end position="1436"/>
    </location>
</feature>
<feature type="compositionally biased region" description="Basic and acidic residues" evidence="1">
    <location>
        <begin position="1924"/>
        <end position="1936"/>
    </location>
</feature>
<accession>A0A1L9SVV5</accession>
<evidence type="ECO:0000259" key="5">
    <source>
        <dbReference type="SMART" id="SM01216"/>
    </source>
</evidence>
<feature type="compositionally biased region" description="Basic and acidic residues" evidence="1">
    <location>
        <begin position="1100"/>
        <end position="1119"/>
    </location>
</feature>
<feature type="region of interest" description="Disordered" evidence="1">
    <location>
        <begin position="850"/>
        <end position="873"/>
    </location>
</feature>
<feature type="compositionally biased region" description="Polar residues" evidence="1">
    <location>
        <begin position="850"/>
        <end position="861"/>
    </location>
</feature>
<evidence type="ECO:0000313" key="7">
    <source>
        <dbReference type="Proteomes" id="UP000184188"/>
    </source>
</evidence>
<feature type="region of interest" description="Disordered" evidence="1">
    <location>
        <begin position="1077"/>
        <end position="1138"/>
    </location>
</feature>
<feature type="region of interest" description="Disordered" evidence="1">
    <location>
        <begin position="1924"/>
        <end position="1968"/>
    </location>
</feature>
<feature type="transmembrane region" description="Helical" evidence="2">
    <location>
        <begin position="12"/>
        <end position="35"/>
    </location>
</feature>
<feature type="compositionally biased region" description="Polar residues" evidence="1">
    <location>
        <begin position="2570"/>
        <end position="2579"/>
    </location>
</feature>
<dbReference type="Proteomes" id="UP000184188">
    <property type="component" value="Unassembled WGS sequence"/>
</dbReference>
<evidence type="ECO:0000259" key="4">
    <source>
        <dbReference type="SMART" id="SM01215"/>
    </source>
</evidence>
<dbReference type="STRING" id="1073090.A0A1L9SVV5"/>
<dbReference type="PANTHER" id="PTHR15678">
    <property type="entry name" value="ANTIGEN MLAA-22-RELATED"/>
    <property type="match status" value="1"/>
</dbReference>
<feature type="region of interest" description="Disordered" evidence="1">
    <location>
        <begin position="2821"/>
        <end position="2877"/>
    </location>
</feature>
<keyword evidence="2" id="KW-0472">Membrane</keyword>
<keyword evidence="2" id="KW-1133">Transmembrane helix</keyword>
<evidence type="ECO:0000256" key="1">
    <source>
        <dbReference type="SAM" id="MobiDB-lite"/>
    </source>
</evidence>
<feature type="compositionally biased region" description="Polar residues" evidence="1">
    <location>
        <begin position="2821"/>
        <end position="2832"/>
    </location>
</feature>
<feature type="compositionally biased region" description="Basic residues" evidence="1">
    <location>
        <begin position="2798"/>
        <end position="2809"/>
    </location>
</feature>
<dbReference type="InterPro" id="IPR019415">
    <property type="entry name" value="FMP27_SW_RBG"/>
</dbReference>
<dbReference type="SMART" id="SM01215">
    <property type="entry name" value="Fmp27_SW"/>
    <property type="match status" value="1"/>
</dbReference>
<feature type="region of interest" description="Disordered" evidence="1">
    <location>
        <begin position="96"/>
        <end position="135"/>
    </location>
</feature>
<evidence type="ECO:0008006" key="8">
    <source>
        <dbReference type="Google" id="ProtNLM"/>
    </source>
</evidence>
<feature type="compositionally biased region" description="Low complexity" evidence="1">
    <location>
        <begin position="2089"/>
        <end position="2103"/>
    </location>
</feature>
<dbReference type="OrthoDB" id="1562405at2759"/>
<evidence type="ECO:0000259" key="3">
    <source>
        <dbReference type="SMART" id="SM01214"/>
    </source>
</evidence>
<feature type="region of interest" description="Disordered" evidence="1">
    <location>
        <begin position="2033"/>
        <end position="2064"/>
    </location>
</feature>
<sequence>MTLLNPTTVLGGFVLLYLASFLVFAVVRIATGVSIQRIGYFSLRRIAYTPREGVQIEIRGLGLSLHPPSFAQPTWISLKLTELKIKLDPAVLSQRRPRVRKGREEDKGEEGDRGSNQDASSDGDGSPTAAESRSKTWRTLTKVKERVKLLHRLINWLTLVDVLAVNTTVQLVDAGQIQIGSMFLAVDTRRKMVDRGQMFRRKEDKSREHRPAEWSMNVRNVHLAVDGRESTELLDYVGINIHGMLFKDLDGLRDASVSVKIGRMHVPYDDLRLLVQRVQKPPRRASSCPLDATPDTDDEILLPKHVEDEEDRPGNRDDAIVQAVADSKEFLSSLLRGIQEFQVALSFFRLSRPLQSLSADQNSVYLNVISHELGIDLHRMDQNSPAHRMYFQRNDVAHQALLAAISLSVSLDDSSGETDNILYIPMATTTIKTTLPSKTVSSFDEYNPEERNTNVFFGNLVITSPSLDLEPQHVSRLLRVVQSKAAASSSSSSPSPRGKKRDKNHIISRLLPKANIKLSVHEPVIRFVLPISNGSGSPDDEEEEEEDYNLLISSISSISLDIESSHSSEGGAHYSLSSIYRVASHHFYYQTTSGVKHNLLTTENLEFKVLLNACPEVNVIASGTMTSCAAHMVNGEVNRGIRQVVEQFQAHMQPKKRRSLALDERKTSPLRHLPPWLLRFQFEATGCSLEIAGVDASVSGLSRGVSLQLQSWTADYRAQKTEQTTVSSFARRRTPSHSTIGDESPFRFPPTSPPRKSQHGLTDGRRLAFHGRGFEGFVIESEDYLEPEAFISLPRFEVAFSTMSDRIGPMSHINSVVKGLFLQYSLYRYYCLGVAISVLQDAFMRRSADLQSPTADPSSPCDSLPGSPIQSPTLSPIQRKELITVDVRVTVVQVKAFLPADPPLMLQIYGLTAGHHRLSTPFMRAQLVRLHAEAPKLKGVWARLVNMNNVRLDLRKIRLKQGLNIHEEKSIDIWTDFIRVGVPHHLVMHRVFDNIINTTKALKQLHHRFKTRSSEFVSERDPEAPKIVPKVSLRSKALLFELEDDAFEWKLGCIYRTGLIEQVHRLAREEAFQLKTQKIKESSQRRGPSRLRAQSSHRTLRSERNSQELKRSKSADGLRRHPHDHPHHHRGRRGRKLRYDAEGSTCLTSDSKVSMEVAWYRLQEHNAQTWKQKIDAALHFQGTSIRELRNMFAGADEPPDDAPDSETILAIPNRPGLLSALINDLNLVVDRPAFPIEEYATFLHKIGKGMPMDMQYALLVPMSIQLNMGEARVTLRDYPLDLLHIPALRSGQSPKLPSWSLRTNFVIAEEYRDRQSARQVKLELVPSSELPDGSTSPSFKLDIWRSVSPVKTYSDPTIEIHTSLPTSISWSMSYQPVIQDMMKIIEGFTKPEIDLSERVGFWDKIRLSFHSRLRVIWKEDGDVHLRLKGSRDPYVITGFGAGFVMCWRKDVKWNIHTSDDPKEFMSVTSGEYVLAVPDYSSQARHIYQSPWEESESSSISSDLKNAACFKKVVMKLSGDVRWAAGLVFERSMDGEKRSFDFRPHYEVVLRNPNFVDEAQRKDYDAYRGFRSNHIHLSVAVIAPETRDWAVDSSQSSSSYNTVHLTPRFFTHFFNWWSLFSGVMSLPVRQGRLWPGITKTSKKFNRHLATVKYKLLLAPLFVAHVYKHKDREDYAEDVVTATGLKVRLDSLKLDVHQRREQIKTQGKGRLKQSKASVMRINQAQLDLQAADFRAVSASIEGTNLADVEKNVEGMISSFQQPTPSVDLSRFTIPDQNLDWIDMDDFVELDWILPQESNPRTQILPLAFTPRFTYFRQTDHGQTNPDESGFSYFGGEPTHECVMTETNDPRRVQIALIQDRLATVETQIRNYDLAIGEQELRMAGDVDNDPELKKQHALFVRQAESLTRRKNFLTTGLWRLERQLAREERTRGGSRKESSSPWNDASSRVGTDSDSNSDSREADMDGLYSSPNDEYASDFNNRFMIHNLQLKWNNSLRNIILRYSHQVSQRRGFVYYMSRRAVKFILDIVDEQSRNKRKPSQTYHDSARRASEDRKPGDSGADDENVEDRIEQLLSDAKRFVDADEEEGEESSSSSPPSPSPVGSDDSGDNISPQFTPQNSYHLRLCAPQIQLQSEKNPKSVLLVAAKGMQLKVVSIMDKERVSDDVSGLIQRRFSLDMDGAQFFVATQKNLMAHLQFYAGNKYGNAPGSAWPPWVTLEAMFDFELNPFGFSRIIQKTSASLRYDKYNNLRLKYNEEVARGHPDQPDGHDCQEARMDQISVDFPHFRAICDSAEYYSLYIIVLDLLLYSEPLEKVRNERLEKIMLTSDFSDLRGAPEMVFKLQTRIRRLKEIKEHFQIHARHLDKQGWEDRLALENDLTQCEDELFFMMKAITTSQRRVDPKMSKDNGILRWNISASEVVWHLMKDESQPLVEFQLRNAEYERTDNSDGSNHNLVAIERLYGLNLLADAIYPQIIVPYLDQARSFAGPDDYMLRVKWHMLEAVAGIPVLDDFEISLFPLKVQLERDLGNKLFEYIFPGVGSNAFENGGFSPLMIKNMKPIGDDDESDDDDGLSHTQTMTAAASAQDEASGEDLDSFNGPGSIELRLQPTLSLSDEKQSSQQQLLHSSTHLKGLALTPLHREPTNGSRLGVSESMHQPTRPSTSNGALSKKRSVDSLRMLTRQGTEKSLAPGPSSDERGRKFTLSRRNTKSKEPADDLSQMMSRASNYMTLAHVKVNDVVLCLSYKGKGEHNIEDLHDFVFRLPVLEYRNKTWSNLDLALRLKKDVTKALISHAPAILGNKFSHHRPSKQQLKRQRELASSSHMLLNSDSTPNGSGSEHAHSLASLDSTSEHSEVPSRRSFQSHASPLARSNSFNSGRDSSLHDPSIFISDSHSMSEVDVDSRWEQSRRLINPPIRPMTSGQTVTVIEAGWNGNEVDESNKKTIRSLGRKLLRKS</sequence>
<feature type="domain" description="FMP27 WPPW motif-containing RBG unit" evidence="5">
    <location>
        <begin position="1682"/>
        <end position="2218"/>
    </location>
</feature>
<feature type="region of interest" description="Disordered" evidence="1">
    <location>
        <begin position="485"/>
        <end position="504"/>
    </location>
</feature>
<evidence type="ECO:0000256" key="2">
    <source>
        <dbReference type="SAM" id="Phobius"/>
    </source>
</evidence>
<feature type="region of interest" description="Disordered" evidence="1">
    <location>
        <begin position="2552"/>
        <end position="2715"/>
    </location>
</feature>
<feature type="compositionally biased region" description="Polar residues" evidence="1">
    <location>
        <begin position="2855"/>
        <end position="2875"/>
    </location>
</feature>
<dbReference type="SMART" id="SM01216">
    <property type="entry name" value="Fmp27_WPPW"/>
    <property type="match status" value="1"/>
</dbReference>
<protein>
    <recommendedName>
        <fullName evidence="8">FMP27 GFWDK domain-containing protein</fullName>
    </recommendedName>
</protein>
<feature type="compositionally biased region" description="Basic residues" evidence="1">
    <location>
        <begin position="1120"/>
        <end position="1136"/>
    </location>
</feature>
<dbReference type="PANTHER" id="PTHR15678:SF6">
    <property type="entry name" value="BRIDGE-LIKE LIPID TRANSFER PROTEIN FAMILY MEMBER 2"/>
    <property type="match status" value="1"/>
</dbReference>
<proteinExistence type="predicted"/>
<dbReference type="InterPro" id="IPR019449">
    <property type="entry name" value="FMP27_WPPW_RBG"/>
</dbReference>